<feature type="repeat" description="ANK" evidence="3">
    <location>
        <begin position="488"/>
        <end position="520"/>
    </location>
</feature>
<dbReference type="InterPro" id="IPR002110">
    <property type="entry name" value="Ankyrin_rpt"/>
</dbReference>
<dbReference type="SUPFAM" id="SSF48403">
    <property type="entry name" value="Ankyrin repeat"/>
    <property type="match status" value="2"/>
</dbReference>
<reference evidence="6" key="1">
    <citation type="submission" date="2015-08" db="UniProtKB">
        <authorList>
            <consortium name="WormBaseParasite"/>
        </authorList>
    </citation>
    <scope>IDENTIFICATION</scope>
</reference>
<dbReference type="WBParaSite" id="SSTP_0000068700.1">
    <property type="protein sequence ID" value="SSTP_0000068700.1"/>
    <property type="gene ID" value="SSTP_0000068700"/>
</dbReference>
<name>A0A0K0DTX1_STRER</name>
<feature type="repeat" description="ANK" evidence="3">
    <location>
        <begin position="353"/>
        <end position="375"/>
    </location>
</feature>
<dbReference type="Gene3D" id="1.25.40.20">
    <property type="entry name" value="Ankyrin repeat-containing domain"/>
    <property type="match status" value="4"/>
</dbReference>
<dbReference type="WBParaSite" id="TCONS_00003420.p1">
    <property type="protein sequence ID" value="TCONS_00003420.p1"/>
    <property type="gene ID" value="XLOC_003153"/>
</dbReference>
<dbReference type="InterPro" id="IPR036770">
    <property type="entry name" value="Ankyrin_rpt-contain_sf"/>
</dbReference>
<feature type="compositionally biased region" description="Low complexity" evidence="4">
    <location>
        <begin position="750"/>
        <end position="778"/>
    </location>
</feature>
<feature type="compositionally biased region" description="Polar residues" evidence="4">
    <location>
        <begin position="12"/>
        <end position="40"/>
    </location>
</feature>
<feature type="repeat" description="ANK" evidence="3">
    <location>
        <begin position="387"/>
        <end position="419"/>
    </location>
</feature>
<proteinExistence type="predicted"/>
<dbReference type="STRING" id="6248.A0A0K0DTX1"/>
<protein>
    <submittedName>
        <fullName evidence="6">ANK_REP_REGION domain-containing protein</fullName>
    </submittedName>
</protein>
<dbReference type="Proteomes" id="UP000035681">
    <property type="component" value="Unplaced"/>
</dbReference>
<evidence type="ECO:0000313" key="6">
    <source>
        <dbReference type="WBParaSite" id="SSTP_0000068700.1"/>
    </source>
</evidence>
<feature type="compositionally biased region" description="Polar residues" evidence="4">
    <location>
        <begin position="779"/>
        <end position="793"/>
    </location>
</feature>
<feature type="region of interest" description="Disordered" evidence="4">
    <location>
        <begin position="1"/>
        <end position="40"/>
    </location>
</feature>
<sequence>MSPLASTGVMLPNSSEVRINNDNNSTPMSENASSDNNTINKDNDHAELLLSHCDDMHFSSQLCCFIHNDISGGDKKFIIVHDPLGVKPIIDLSLNHKDSVSKLLLCYKYPSTGKSSNMASSSPTDDNDSNALLERKNFFEYVCETIALTDDYTEFEKASKNPLFEDVVNNKDAGGRSLLSLACIINKPRIASLLIKKGLRIEDKDKHGRNSLFWSVKCESIKTVKWILNQLPMTDDLILSKDNKGITTIHVAAMKLSSKMLRLLLDSLSSKNEELMGKLFDDYGRMPLHYAAACGSLECVEEFMDESLYLPVSIRDIYGNTPLMLACGNTSASEVIRYLSTKKSISTTSRNCDGMSPLHIAVLANNIDGVKILLQECSVPTEIYDDDARTPLHYAAQNGRVEIVELLLEAGARYNATDDYGATPVHYAAETSWRIIEMISEKVGCRDFSLVDKQLRTPFMWAIAAENEEVTLQMLEEYNISRTRTDKKKYTALHIATLTGNPFFCKLLLERGWNIIAENEVGATPLHIAAGKGFTDLVRLFCISADVTRRVDTQLRSPLFYAVLGGQGHTLDVMVTRLGFSVRDEDVLERTVLHAAVCCGYINFVQKLIDYGADINAVDKDEEAPLHLACSRGRDDIVRLLVSSGAIVNAYSRVNEITPLNYALARNKIEIIEFLKENNAVTGEEIKHIAANTIKRAILRYIIRRQQLPSRYHLVPMPQSSEASTLTTTDSTESTDSSLSQRSSSKENLSQVVNTSSVNSQNNIYSVRSRSSSHSTSVNLFNDDNSLSNTNNI</sequence>
<dbReference type="PANTHER" id="PTHR24198">
    <property type="entry name" value="ANKYRIN REPEAT AND PROTEIN KINASE DOMAIN-CONTAINING PROTEIN"/>
    <property type="match status" value="1"/>
</dbReference>
<feature type="compositionally biased region" description="Low complexity" evidence="4">
    <location>
        <begin position="720"/>
        <end position="743"/>
    </location>
</feature>
<keyword evidence="2 3" id="KW-0040">ANK repeat</keyword>
<dbReference type="Pfam" id="PF00023">
    <property type="entry name" value="Ank"/>
    <property type="match status" value="1"/>
</dbReference>
<dbReference type="Pfam" id="PF12796">
    <property type="entry name" value="Ank_2"/>
    <property type="match status" value="5"/>
</dbReference>
<evidence type="ECO:0000256" key="2">
    <source>
        <dbReference type="ARBA" id="ARBA00023043"/>
    </source>
</evidence>
<accession>A0A0K0DTX1</accession>
<dbReference type="PRINTS" id="PR01415">
    <property type="entry name" value="ANKYRIN"/>
</dbReference>
<dbReference type="PROSITE" id="PS50297">
    <property type="entry name" value="ANK_REP_REGION"/>
    <property type="match status" value="4"/>
</dbReference>
<dbReference type="PROSITE" id="PS50088">
    <property type="entry name" value="ANK_REPEAT"/>
    <property type="match status" value="5"/>
</dbReference>
<evidence type="ECO:0000256" key="3">
    <source>
        <dbReference type="PROSITE-ProRule" id="PRU00023"/>
    </source>
</evidence>
<organism evidence="6">
    <name type="scientific">Strongyloides stercoralis</name>
    <name type="common">Threadworm</name>
    <dbReference type="NCBI Taxonomy" id="6248"/>
    <lineage>
        <taxon>Eukaryota</taxon>
        <taxon>Metazoa</taxon>
        <taxon>Ecdysozoa</taxon>
        <taxon>Nematoda</taxon>
        <taxon>Chromadorea</taxon>
        <taxon>Rhabditida</taxon>
        <taxon>Tylenchina</taxon>
        <taxon>Panagrolaimomorpha</taxon>
        <taxon>Strongyloidoidea</taxon>
        <taxon>Strongyloididae</taxon>
        <taxon>Strongyloides</taxon>
    </lineage>
</organism>
<dbReference type="AlphaFoldDB" id="A0A0K0DTX1"/>
<evidence type="ECO:0000256" key="4">
    <source>
        <dbReference type="SAM" id="MobiDB-lite"/>
    </source>
</evidence>
<dbReference type="PANTHER" id="PTHR24198:SF165">
    <property type="entry name" value="ANKYRIN REPEAT-CONTAINING PROTEIN-RELATED"/>
    <property type="match status" value="1"/>
</dbReference>
<keyword evidence="1" id="KW-0677">Repeat</keyword>
<evidence type="ECO:0000256" key="1">
    <source>
        <dbReference type="ARBA" id="ARBA00022737"/>
    </source>
</evidence>
<feature type="repeat" description="ANK" evidence="3">
    <location>
        <begin position="621"/>
        <end position="653"/>
    </location>
</feature>
<dbReference type="SMART" id="SM00248">
    <property type="entry name" value="ANK"/>
    <property type="match status" value="16"/>
</dbReference>
<evidence type="ECO:0000313" key="5">
    <source>
        <dbReference type="Proteomes" id="UP000035681"/>
    </source>
</evidence>
<keyword evidence="5" id="KW-1185">Reference proteome</keyword>
<feature type="region of interest" description="Disordered" evidence="4">
    <location>
        <begin position="716"/>
        <end position="793"/>
    </location>
</feature>
<feature type="repeat" description="ANK" evidence="3">
    <location>
        <begin position="588"/>
        <end position="620"/>
    </location>
</feature>